<dbReference type="FunFam" id="3.20.20.100:FF:000006">
    <property type="entry name" value="Aldo-keto reductase family 1 member A1"/>
    <property type="match status" value="1"/>
</dbReference>
<keyword evidence="3" id="KW-0560">Oxidoreductase</keyword>
<evidence type="ECO:0000256" key="1">
    <source>
        <dbReference type="ARBA" id="ARBA00007905"/>
    </source>
</evidence>
<dbReference type="InterPro" id="IPR036812">
    <property type="entry name" value="NAD(P)_OxRdtase_dom_sf"/>
</dbReference>
<dbReference type="GO" id="GO:0016491">
    <property type="term" value="F:oxidoreductase activity"/>
    <property type="evidence" value="ECO:0007669"/>
    <property type="project" value="UniProtKB-KW"/>
</dbReference>
<dbReference type="Proteomes" id="UP000192578">
    <property type="component" value="Unassembled WGS sequence"/>
</dbReference>
<name>A0A1W0X0U7_HYPEX</name>
<accession>A0A1W0X0U7</accession>
<dbReference type="Gene3D" id="3.20.20.100">
    <property type="entry name" value="NADP-dependent oxidoreductase domain"/>
    <property type="match status" value="1"/>
</dbReference>
<evidence type="ECO:0000256" key="4">
    <source>
        <dbReference type="PIRSR" id="PIRSR000097-1"/>
    </source>
</evidence>
<dbReference type="PROSITE" id="PS00063">
    <property type="entry name" value="ALDOKETO_REDUCTASE_3"/>
    <property type="match status" value="1"/>
</dbReference>
<dbReference type="InterPro" id="IPR020471">
    <property type="entry name" value="AKR"/>
</dbReference>
<dbReference type="Pfam" id="PF00248">
    <property type="entry name" value="Aldo_ket_red"/>
    <property type="match status" value="1"/>
</dbReference>
<evidence type="ECO:0000313" key="9">
    <source>
        <dbReference type="Proteomes" id="UP000192578"/>
    </source>
</evidence>
<dbReference type="PANTHER" id="PTHR11732">
    <property type="entry name" value="ALDO/KETO REDUCTASE"/>
    <property type="match status" value="1"/>
</dbReference>
<comment type="similarity">
    <text evidence="1">Belongs to the aldo/keto reductase family.</text>
</comment>
<feature type="site" description="Lowers pKa of active site Tyr" evidence="6">
    <location>
        <position position="81"/>
    </location>
</feature>
<dbReference type="InterPro" id="IPR018170">
    <property type="entry name" value="Aldo/ket_reductase_CS"/>
</dbReference>
<reference evidence="9" key="1">
    <citation type="submission" date="2017-01" db="EMBL/GenBank/DDBJ databases">
        <title>Comparative genomics of anhydrobiosis in the tardigrade Hypsibius dujardini.</title>
        <authorList>
            <person name="Yoshida Y."/>
            <person name="Koutsovoulos G."/>
            <person name="Laetsch D."/>
            <person name="Stevens L."/>
            <person name="Kumar S."/>
            <person name="Horikawa D."/>
            <person name="Ishino K."/>
            <person name="Komine S."/>
            <person name="Tomita M."/>
            <person name="Blaxter M."/>
            <person name="Arakawa K."/>
        </authorList>
    </citation>
    <scope>NUCLEOTIDE SEQUENCE [LARGE SCALE GENOMIC DNA]</scope>
    <source>
        <strain evidence="9">Z151</strain>
    </source>
</reference>
<dbReference type="OrthoDB" id="416253at2759"/>
<evidence type="ECO:0000256" key="3">
    <source>
        <dbReference type="ARBA" id="ARBA00023002"/>
    </source>
</evidence>
<evidence type="ECO:0000256" key="6">
    <source>
        <dbReference type="PIRSR" id="PIRSR000097-3"/>
    </source>
</evidence>
<dbReference type="EMBL" id="MTYJ01000026">
    <property type="protein sequence ID" value="OQV21053.1"/>
    <property type="molecule type" value="Genomic_DNA"/>
</dbReference>
<feature type="binding site" evidence="5">
    <location>
        <position position="114"/>
    </location>
    <ligand>
        <name>substrate</name>
    </ligand>
</feature>
<feature type="domain" description="NADP-dependent oxidoreductase" evidence="7">
    <location>
        <begin position="19"/>
        <end position="296"/>
    </location>
</feature>
<protein>
    <submittedName>
        <fullName evidence="8">Prostaglandin F synthase 1</fullName>
    </submittedName>
</protein>
<sequence>MVKFEPSVRLINGEMMPLIGLGTWQSRPGEVGSAVEYALDVGYRHIDTAHLYGNEEEIGAAIRKKINEGVIKREDLFVTTKLWCTSHRPERVLEALNLSLKKLQLAYVDLYLIHGPVGFQYIDENTMFPMDNNGKFKLDQVDHALTWKELEKAVDQGLAKAIGLSNFNHKQIQHILDTCRIKPANLQVECNAYLNQGPLYDFCTKNQITFTAYGPLGSPGRLDIRSGDPVLLEDPLVLEIAKRHNKTPAQILNRYLIERGRATIPKSTNRERIKENFAILDFVIPEADLLQLDGLNRDLRLFRFDFIKENPAYPFHEPF</sequence>
<dbReference type="InterPro" id="IPR023210">
    <property type="entry name" value="NADP_OxRdtase_dom"/>
</dbReference>
<keyword evidence="2" id="KW-0521">NADP</keyword>
<comment type="caution">
    <text evidence="8">The sequence shown here is derived from an EMBL/GenBank/DDBJ whole genome shotgun (WGS) entry which is preliminary data.</text>
</comment>
<feature type="active site" description="Proton donor" evidence="4">
    <location>
        <position position="52"/>
    </location>
</feature>
<evidence type="ECO:0000256" key="5">
    <source>
        <dbReference type="PIRSR" id="PIRSR000097-2"/>
    </source>
</evidence>
<evidence type="ECO:0000259" key="7">
    <source>
        <dbReference type="Pfam" id="PF00248"/>
    </source>
</evidence>
<gene>
    <name evidence="8" type="ORF">BV898_05126</name>
</gene>
<dbReference type="AlphaFoldDB" id="A0A1W0X0U7"/>
<dbReference type="PROSITE" id="PS00798">
    <property type="entry name" value="ALDOKETO_REDUCTASE_1"/>
    <property type="match status" value="1"/>
</dbReference>
<dbReference type="PROSITE" id="PS00062">
    <property type="entry name" value="ALDOKETO_REDUCTASE_2"/>
    <property type="match status" value="1"/>
</dbReference>
<dbReference type="PIRSF" id="PIRSF000097">
    <property type="entry name" value="AKR"/>
    <property type="match status" value="1"/>
</dbReference>
<dbReference type="PRINTS" id="PR00069">
    <property type="entry name" value="ALDKETRDTASE"/>
</dbReference>
<evidence type="ECO:0000256" key="2">
    <source>
        <dbReference type="ARBA" id="ARBA00022857"/>
    </source>
</evidence>
<proteinExistence type="inferred from homology"/>
<dbReference type="SUPFAM" id="SSF51430">
    <property type="entry name" value="NAD(P)-linked oxidoreductase"/>
    <property type="match status" value="1"/>
</dbReference>
<evidence type="ECO:0000313" key="8">
    <source>
        <dbReference type="EMBL" id="OQV21053.1"/>
    </source>
</evidence>
<organism evidence="8 9">
    <name type="scientific">Hypsibius exemplaris</name>
    <name type="common">Freshwater tardigrade</name>
    <dbReference type="NCBI Taxonomy" id="2072580"/>
    <lineage>
        <taxon>Eukaryota</taxon>
        <taxon>Metazoa</taxon>
        <taxon>Ecdysozoa</taxon>
        <taxon>Tardigrada</taxon>
        <taxon>Eutardigrada</taxon>
        <taxon>Parachela</taxon>
        <taxon>Hypsibioidea</taxon>
        <taxon>Hypsibiidae</taxon>
        <taxon>Hypsibius</taxon>
    </lineage>
</organism>
<keyword evidence="9" id="KW-1185">Reference proteome</keyword>